<dbReference type="PANTHER" id="PTHR43531">
    <property type="entry name" value="PROTEIN ICFG"/>
    <property type="match status" value="1"/>
</dbReference>
<dbReference type="InterPro" id="IPR004089">
    <property type="entry name" value="MCPsignal_dom"/>
</dbReference>
<dbReference type="Pfam" id="PF00672">
    <property type="entry name" value="HAMP"/>
    <property type="match status" value="1"/>
</dbReference>
<dbReference type="InterPro" id="IPR051310">
    <property type="entry name" value="MCP_chemotaxis"/>
</dbReference>
<dbReference type="Gene3D" id="1.10.287.950">
    <property type="entry name" value="Methyl-accepting chemotaxis protein"/>
    <property type="match status" value="1"/>
</dbReference>
<dbReference type="AlphaFoldDB" id="E6QQ91"/>
<comment type="caution">
    <text evidence="6">The sequence shown here is derived from an EMBL/GenBank/DDBJ whole genome shotgun (WGS) entry which is preliminary data.</text>
</comment>
<name>E6QQ91_9ZZZZ</name>
<evidence type="ECO:0000256" key="3">
    <source>
        <dbReference type="SAM" id="Phobius"/>
    </source>
</evidence>
<evidence type="ECO:0000313" key="6">
    <source>
        <dbReference type="EMBL" id="CBI09412.1"/>
    </source>
</evidence>
<evidence type="ECO:0000256" key="2">
    <source>
        <dbReference type="ARBA" id="ARBA00029447"/>
    </source>
</evidence>
<feature type="transmembrane region" description="Helical" evidence="3">
    <location>
        <begin position="7"/>
        <end position="27"/>
    </location>
</feature>
<dbReference type="SMART" id="SM00304">
    <property type="entry name" value="HAMP"/>
    <property type="match status" value="1"/>
</dbReference>
<dbReference type="PROSITE" id="PS50885">
    <property type="entry name" value="HAMP"/>
    <property type="match status" value="1"/>
</dbReference>
<dbReference type="GO" id="GO:0005886">
    <property type="term" value="C:plasma membrane"/>
    <property type="evidence" value="ECO:0007669"/>
    <property type="project" value="TreeGrafter"/>
</dbReference>
<keyword evidence="3" id="KW-0472">Membrane</keyword>
<dbReference type="CDD" id="cd11386">
    <property type="entry name" value="MCP_signal"/>
    <property type="match status" value="1"/>
</dbReference>
<dbReference type="PROSITE" id="PS50111">
    <property type="entry name" value="CHEMOTAXIS_TRANSDUC_2"/>
    <property type="match status" value="1"/>
</dbReference>
<evidence type="ECO:0000256" key="1">
    <source>
        <dbReference type="ARBA" id="ARBA00022481"/>
    </source>
</evidence>
<dbReference type="FunFam" id="1.10.287.950:FF:000001">
    <property type="entry name" value="Methyl-accepting chemotaxis sensory transducer"/>
    <property type="match status" value="1"/>
</dbReference>
<feature type="domain" description="Methyl-accepting transducer" evidence="4">
    <location>
        <begin position="273"/>
        <end position="502"/>
    </location>
</feature>
<accession>E6QQ91</accession>
<dbReference type="GO" id="GO:0007165">
    <property type="term" value="P:signal transduction"/>
    <property type="evidence" value="ECO:0007669"/>
    <property type="project" value="InterPro"/>
</dbReference>
<dbReference type="EMBL" id="CABR01000031">
    <property type="protein sequence ID" value="CBI09412.1"/>
    <property type="molecule type" value="Genomic_DNA"/>
</dbReference>
<proteinExistence type="inferred from homology"/>
<feature type="transmembrane region" description="Helical" evidence="3">
    <location>
        <begin position="191"/>
        <end position="211"/>
    </location>
</feature>
<sequence length="541" mass="57284">MTIKPRLGLTLWGLIIAMLAVGMLGIYSAHYSVSVLEDSVLRDKSAELSVARITASMEAIHAQLVTALDHDPALAVSKLYAYPVSVHLDTIASNMVLLKGLDRYAATVKDPKEKHLLDVWVADTDNLARNEVQQAVSAIQNNQWDVADNLVAGKIFGLYAVSDQDSGALKDYLLKREAKNQQRMESDLSSITYIMVAAMLLVAIVGALDGLQLVRAIVMPLNQAVSLARRVASGDLSAQAGSVTSQNEFGELQRALGEMNGALARIVSEVRGSTESIASASGQIAAGNLDLSNRTEAQAGSLEETASAMEQLTATVKQNADNAGQANQLAEIASEVAVKGGQVVAEVVATMSAINGSAHKIADIIGVIDGIAFQTNILALNAAVEAARAGEQGRGFAVVAAEVRSLAQRSASAAKEIKVLIDDSVDKVELGNRQASLAGTTMKEVVTSIQRVTDIMSEITAASREQSIGIEQVNRAISQMDETTQQNAALVEQAAAAAKSMQDQAMYLEQMVYEFKLPGNAQTHTTQLIQSENKGIGVNKS</sequence>
<feature type="domain" description="HAMP" evidence="5">
    <location>
        <begin position="215"/>
        <end position="268"/>
    </location>
</feature>
<dbReference type="GO" id="GO:0006935">
    <property type="term" value="P:chemotaxis"/>
    <property type="evidence" value="ECO:0007669"/>
    <property type="project" value="InterPro"/>
</dbReference>
<dbReference type="SUPFAM" id="SSF58104">
    <property type="entry name" value="Methyl-accepting chemotaxis protein (MCP) signaling domain"/>
    <property type="match status" value="1"/>
</dbReference>
<comment type="similarity">
    <text evidence="2">Belongs to the methyl-accepting chemotaxis (MCP) protein family.</text>
</comment>
<reference evidence="6" key="1">
    <citation type="submission" date="2009-10" db="EMBL/GenBank/DDBJ databases">
        <title>Diversity of trophic interactions inside an arsenic-rich microbial ecosystem.</title>
        <authorList>
            <person name="Bertin P.N."/>
            <person name="Heinrich-Salmeron A."/>
            <person name="Pelletier E."/>
            <person name="Goulhen-Chollet F."/>
            <person name="Arsene-Ploetze F."/>
            <person name="Gallien S."/>
            <person name="Calteau A."/>
            <person name="Vallenet D."/>
            <person name="Casiot C."/>
            <person name="Chane-Woon-Ming B."/>
            <person name="Giloteaux L."/>
            <person name="Barakat M."/>
            <person name="Bonnefoy V."/>
            <person name="Bruneel O."/>
            <person name="Chandler M."/>
            <person name="Cleiss J."/>
            <person name="Duran R."/>
            <person name="Elbaz-Poulichet F."/>
            <person name="Fonknechten N."/>
            <person name="Lauga B."/>
            <person name="Mornico D."/>
            <person name="Ortet P."/>
            <person name="Schaeffer C."/>
            <person name="Siguier P."/>
            <person name="Alexander Thil Smith A."/>
            <person name="Van Dorsselaer A."/>
            <person name="Weissenbach J."/>
            <person name="Medigue C."/>
            <person name="Le Paslier D."/>
        </authorList>
    </citation>
    <scope>NUCLEOTIDE SEQUENCE</scope>
</reference>
<organism evidence="6">
    <name type="scientific">mine drainage metagenome</name>
    <dbReference type="NCBI Taxonomy" id="410659"/>
    <lineage>
        <taxon>unclassified sequences</taxon>
        <taxon>metagenomes</taxon>
        <taxon>ecological metagenomes</taxon>
    </lineage>
</organism>
<dbReference type="PRINTS" id="PR00260">
    <property type="entry name" value="CHEMTRNSDUCR"/>
</dbReference>
<dbReference type="PANTHER" id="PTHR43531:SF14">
    <property type="entry name" value="METHYL-ACCEPTING CHEMOTAXIS PROTEIN I-RELATED"/>
    <property type="match status" value="1"/>
</dbReference>
<dbReference type="CDD" id="cd06225">
    <property type="entry name" value="HAMP"/>
    <property type="match status" value="1"/>
</dbReference>
<dbReference type="Pfam" id="PF00015">
    <property type="entry name" value="MCPsignal"/>
    <property type="match status" value="1"/>
</dbReference>
<protein>
    <submittedName>
        <fullName evidence="6">Methyl-accepting chemotaxis protein II</fullName>
    </submittedName>
</protein>
<keyword evidence="3" id="KW-1133">Transmembrane helix</keyword>
<keyword evidence="1" id="KW-0488">Methylation</keyword>
<dbReference type="InterPro" id="IPR003660">
    <property type="entry name" value="HAMP_dom"/>
</dbReference>
<evidence type="ECO:0000259" key="5">
    <source>
        <dbReference type="PROSITE" id="PS50885"/>
    </source>
</evidence>
<dbReference type="GO" id="GO:0004888">
    <property type="term" value="F:transmembrane signaling receptor activity"/>
    <property type="evidence" value="ECO:0007669"/>
    <property type="project" value="InterPro"/>
</dbReference>
<keyword evidence="3" id="KW-0812">Transmembrane</keyword>
<gene>
    <name evidence="6" type="primary">tar</name>
    <name evidence="6" type="ORF">CARN7_0140</name>
</gene>
<evidence type="ECO:0000259" key="4">
    <source>
        <dbReference type="PROSITE" id="PS50111"/>
    </source>
</evidence>
<dbReference type="InterPro" id="IPR004090">
    <property type="entry name" value="Chemotax_Me-accpt_rcpt"/>
</dbReference>
<dbReference type="SMART" id="SM00283">
    <property type="entry name" value="MA"/>
    <property type="match status" value="1"/>
</dbReference>